<proteinExistence type="predicted"/>
<comment type="caution">
    <text evidence="1">The sequence shown here is derived from an EMBL/GenBank/DDBJ whole genome shotgun (WGS) entry which is preliminary data.</text>
</comment>
<dbReference type="Proteomes" id="UP001446871">
    <property type="component" value="Unassembled WGS sequence"/>
</dbReference>
<sequence>MFDIYIPTELTFQAICQTSRTLVDGFDLKDRSGLLAALAPEVVAEYAAVNSAWAARTFTAAAFADEWLGPAHLGLASTATHHQLGAPYFKSWQQLAGHAQRLAGEDFESPLCKVGAVSGGKSWMEHTFVKVDGRWKISVVRPTIHYRVGSLKKTRGEEEEEKWK</sequence>
<evidence type="ECO:0008006" key="3">
    <source>
        <dbReference type="Google" id="ProtNLM"/>
    </source>
</evidence>
<dbReference type="EMBL" id="JAQQWM010000007">
    <property type="protein sequence ID" value="KAK8057367.1"/>
    <property type="molecule type" value="Genomic_DNA"/>
</dbReference>
<evidence type="ECO:0000313" key="1">
    <source>
        <dbReference type="EMBL" id="KAK8057367.1"/>
    </source>
</evidence>
<evidence type="ECO:0000313" key="2">
    <source>
        <dbReference type="Proteomes" id="UP001446871"/>
    </source>
</evidence>
<keyword evidence="2" id="KW-1185">Reference proteome</keyword>
<protein>
    <recommendedName>
        <fullName evidence="3">SnoaL-like domain-containing protein</fullName>
    </recommendedName>
</protein>
<organism evidence="1 2">
    <name type="scientific">Apiospora saccharicola</name>
    <dbReference type="NCBI Taxonomy" id="335842"/>
    <lineage>
        <taxon>Eukaryota</taxon>
        <taxon>Fungi</taxon>
        <taxon>Dikarya</taxon>
        <taxon>Ascomycota</taxon>
        <taxon>Pezizomycotina</taxon>
        <taxon>Sordariomycetes</taxon>
        <taxon>Xylariomycetidae</taxon>
        <taxon>Amphisphaeriales</taxon>
        <taxon>Apiosporaceae</taxon>
        <taxon>Apiospora</taxon>
    </lineage>
</organism>
<dbReference type="Gene3D" id="3.10.450.50">
    <property type="match status" value="1"/>
</dbReference>
<accession>A0ABR1UF75</accession>
<reference evidence="1 2" key="1">
    <citation type="submission" date="2023-01" db="EMBL/GenBank/DDBJ databases">
        <title>Analysis of 21 Apiospora genomes using comparative genomics revels a genus with tremendous synthesis potential of carbohydrate active enzymes and secondary metabolites.</title>
        <authorList>
            <person name="Sorensen T."/>
        </authorList>
    </citation>
    <scope>NUCLEOTIDE SEQUENCE [LARGE SCALE GENOMIC DNA]</scope>
    <source>
        <strain evidence="1 2">CBS 83171</strain>
    </source>
</reference>
<dbReference type="InterPro" id="IPR032710">
    <property type="entry name" value="NTF2-like_dom_sf"/>
</dbReference>
<dbReference type="SUPFAM" id="SSF54427">
    <property type="entry name" value="NTF2-like"/>
    <property type="match status" value="1"/>
</dbReference>
<gene>
    <name evidence="1" type="ORF">PG996_011304</name>
</gene>
<name>A0ABR1UF75_9PEZI</name>